<feature type="transmembrane region" description="Helical" evidence="1">
    <location>
        <begin position="66"/>
        <end position="86"/>
    </location>
</feature>
<protein>
    <submittedName>
        <fullName evidence="2">Membrane protein, putative</fullName>
    </submittedName>
</protein>
<proteinExistence type="predicted"/>
<feature type="transmembrane region" description="Helical" evidence="1">
    <location>
        <begin position="174"/>
        <end position="195"/>
    </location>
</feature>
<keyword evidence="1" id="KW-0472">Membrane</keyword>
<dbReference type="OrthoDB" id="820796at2"/>
<reference evidence="3" key="1">
    <citation type="submission" date="2016-10" db="EMBL/GenBank/DDBJ databases">
        <authorList>
            <person name="Wegmann U."/>
        </authorList>
    </citation>
    <scope>NUCLEOTIDE SEQUENCE [LARGE SCALE GENOMIC DNA]</scope>
</reference>
<dbReference type="AlphaFoldDB" id="A0A1K1LGK2"/>
<dbReference type="Proteomes" id="UP000186323">
    <property type="component" value="Chromosome I"/>
</dbReference>
<feature type="transmembrane region" description="Helical" evidence="1">
    <location>
        <begin position="28"/>
        <end position="45"/>
    </location>
</feature>
<dbReference type="KEGG" id="dpg:DESPIGER_1995"/>
<evidence type="ECO:0000313" key="3">
    <source>
        <dbReference type="Proteomes" id="UP000186323"/>
    </source>
</evidence>
<feature type="transmembrane region" description="Helical" evidence="1">
    <location>
        <begin position="201"/>
        <end position="220"/>
    </location>
</feature>
<evidence type="ECO:0000256" key="1">
    <source>
        <dbReference type="SAM" id="Phobius"/>
    </source>
</evidence>
<accession>A0A1K1LGK2</accession>
<keyword evidence="1" id="KW-1133">Transmembrane helix</keyword>
<keyword evidence="3" id="KW-1185">Reference proteome</keyword>
<sequence>MLLKLQWLTDIFDWLHHNWERAHVQRKVALVIFWVYVAALCCVELKRQGMLPPALAQLTPHSHFSAIQLAFTLILGLEVMSLIFIISTSFSRSVGKQFEILALILLRNAFKELAHLPEPVSIAGNLDPVIHIAVTALGALGIFVALGIYGKLASSYAYIQSPEMRMRFVISKKLLSLTLFVIFLGIGIRDAWIHIHTGEDMRFFETIYTVLIFADIALVLISQRYMPSFHAVFRNSGFVIGTLMMRLALSATPPWDTAASLFAAAYVLALTWATRYFRPAALWGPQLPASSRETEHLPPSYGKVPEAAEPREGVLYGKPHLDAWRQRRKIREAALPVAREACVFGAAEGRARRTMPRPPAGKKKTVR</sequence>
<feature type="transmembrane region" description="Helical" evidence="1">
    <location>
        <begin position="129"/>
        <end position="153"/>
    </location>
</feature>
<organism evidence="2 3">
    <name type="scientific">Desulfovibrio piger</name>
    <dbReference type="NCBI Taxonomy" id="901"/>
    <lineage>
        <taxon>Bacteria</taxon>
        <taxon>Pseudomonadati</taxon>
        <taxon>Thermodesulfobacteriota</taxon>
        <taxon>Desulfovibrionia</taxon>
        <taxon>Desulfovibrionales</taxon>
        <taxon>Desulfovibrionaceae</taxon>
        <taxon>Desulfovibrio</taxon>
    </lineage>
</organism>
<feature type="transmembrane region" description="Helical" evidence="1">
    <location>
        <begin position="258"/>
        <end position="277"/>
    </location>
</feature>
<keyword evidence="1" id="KW-0812">Transmembrane</keyword>
<gene>
    <name evidence="2" type="ORF">DESPIGER_1995</name>
</gene>
<feature type="transmembrane region" description="Helical" evidence="1">
    <location>
        <begin position="232"/>
        <end position="252"/>
    </location>
</feature>
<dbReference type="EMBL" id="LT630450">
    <property type="protein sequence ID" value="SFV73819.1"/>
    <property type="molecule type" value="Genomic_DNA"/>
</dbReference>
<dbReference type="RefSeq" id="WP_072336067.1">
    <property type="nucleotide sequence ID" value="NZ_LT630450.1"/>
</dbReference>
<name>A0A1K1LGK2_9BACT</name>
<evidence type="ECO:0000313" key="2">
    <source>
        <dbReference type="EMBL" id="SFV73819.1"/>
    </source>
</evidence>